<evidence type="ECO:0000256" key="6">
    <source>
        <dbReference type="ARBA" id="ARBA00023326"/>
    </source>
</evidence>
<feature type="signal peptide" evidence="9">
    <location>
        <begin position="1"/>
        <end position="21"/>
    </location>
</feature>
<feature type="compositionally biased region" description="Basic and acidic residues" evidence="8">
    <location>
        <begin position="27"/>
        <end position="37"/>
    </location>
</feature>
<accession>A0A1H7IE23</accession>
<evidence type="ECO:0000313" key="11">
    <source>
        <dbReference type="EMBL" id="SEK60594.1"/>
    </source>
</evidence>
<keyword evidence="5 7" id="KW-0326">Glycosidase</keyword>
<dbReference type="Proteomes" id="UP000186015">
    <property type="component" value="Unassembled WGS sequence"/>
</dbReference>
<dbReference type="PROSITE" id="PS51257">
    <property type="entry name" value="PROKAR_LIPOPROTEIN"/>
    <property type="match status" value="1"/>
</dbReference>
<dbReference type="OrthoDB" id="9800955at2"/>
<feature type="compositionally biased region" description="Polar residues" evidence="8">
    <location>
        <begin position="57"/>
        <end position="68"/>
    </location>
</feature>
<dbReference type="EMBL" id="FOAT01000003">
    <property type="protein sequence ID" value="SEK60594.1"/>
    <property type="molecule type" value="Genomic_DNA"/>
</dbReference>
<keyword evidence="9" id="KW-0732">Signal</keyword>
<keyword evidence="6" id="KW-0624">Polysaccharide degradation</keyword>
<dbReference type="RefSeq" id="WP_074831045.1">
    <property type="nucleotide sequence ID" value="NZ_FOAT01000003.1"/>
</dbReference>
<feature type="chain" id="PRO_5039163606" evidence="9">
    <location>
        <begin position="22"/>
        <end position="411"/>
    </location>
</feature>
<gene>
    <name evidence="11" type="ORF">SAMN05216469_103348</name>
</gene>
<dbReference type="PROSITE" id="PS00659">
    <property type="entry name" value="GLYCOSYL_HYDROL_F5"/>
    <property type="match status" value="1"/>
</dbReference>
<evidence type="ECO:0000256" key="4">
    <source>
        <dbReference type="ARBA" id="ARBA00023277"/>
    </source>
</evidence>
<feature type="region of interest" description="Disordered" evidence="8">
    <location>
        <begin position="22"/>
        <end position="69"/>
    </location>
</feature>
<evidence type="ECO:0000256" key="9">
    <source>
        <dbReference type="SAM" id="SignalP"/>
    </source>
</evidence>
<comment type="similarity">
    <text evidence="1 7">Belongs to the glycosyl hydrolase 5 (cellulase A) family.</text>
</comment>
<feature type="domain" description="Glycoside hydrolase family 5" evidence="10">
    <location>
        <begin position="98"/>
        <end position="370"/>
    </location>
</feature>
<evidence type="ECO:0000259" key="10">
    <source>
        <dbReference type="Pfam" id="PF00150"/>
    </source>
</evidence>
<dbReference type="GO" id="GO:0030245">
    <property type="term" value="P:cellulose catabolic process"/>
    <property type="evidence" value="ECO:0007669"/>
    <property type="project" value="UniProtKB-KW"/>
</dbReference>
<evidence type="ECO:0000256" key="7">
    <source>
        <dbReference type="RuleBase" id="RU361153"/>
    </source>
</evidence>
<evidence type="ECO:0000256" key="5">
    <source>
        <dbReference type="ARBA" id="ARBA00023295"/>
    </source>
</evidence>
<dbReference type="InterPro" id="IPR050386">
    <property type="entry name" value="Glycosyl_hydrolase_5"/>
</dbReference>
<evidence type="ECO:0000256" key="8">
    <source>
        <dbReference type="SAM" id="MobiDB-lite"/>
    </source>
</evidence>
<proteinExistence type="inferred from homology"/>
<sequence length="411" mass="45612">MKLKKIAALLTAAVMSVGVMASCDSSSNKDEKSKAESKTQSAAETSEAEGGEGGSDTPVSETHTNDPMTVTPAKDLVAKMTNGWNLGNTMDATSEGLEAETSWLPTKTLTNQFMIDMLPEAGFNVLRVPVTWGTHLIDDNYTIDPAWMDRVQEIVNYGIDDGMYVILNTHHEEWYMPKASEKDGDIEEIKAIWAQIADRFKGYDEHLIFEGLNEPRLRGEGAEWTGTSEAREIINEYEKAFVETVRASGGNNADRCLMITGYAASSGYNNLSAIELPEDSDKLIISVHAYLPYSFALDTKGTDKYDPEDNAIPTFFDTLNELFISNGIPVIVGEFGSMNKDNIDDRVNCLDDYLGNAAKYDIPCVWWDNYARIGNGENFGLLNRQEYDWYFPKLMDVFKKYAESDPASAAA</sequence>
<organism evidence="11">
    <name type="scientific">Ruminococcus albus</name>
    <dbReference type="NCBI Taxonomy" id="1264"/>
    <lineage>
        <taxon>Bacteria</taxon>
        <taxon>Bacillati</taxon>
        <taxon>Bacillota</taxon>
        <taxon>Clostridia</taxon>
        <taxon>Eubacteriales</taxon>
        <taxon>Oscillospiraceae</taxon>
        <taxon>Ruminococcus</taxon>
    </lineage>
</organism>
<dbReference type="Gene3D" id="3.20.20.80">
    <property type="entry name" value="Glycosidases"/>
    <property type="match status" value="1"/>
</dbReference>
<name>A0A1H7IE23_RUMAL</name>
<evidence type="ECO:0000256" key="2">
    <source>
        <dbReference type="ARBA" id="ARBA00022801"/>
    </source>
</evidence>
<dbReference type="InterPro" id="IPR018087">
    <property type="entry name" value="Glyco_hydro_5_CS"/>
</dbReference>
<dbReference type="GO" id="GO:0008422">
    <property type="term" value="F:beta-glucosidase activity"/>
    <property type="evidence" value="ECO:0007669"/>
    <property type="project" value="TreeGrafter"/>
</dbReference>
<dbReference type="AlphaFoldDB" id="A0A1H7IE23"/>
<dbReference type="InterPro" id="IPR001547">
    <property type="entry name" value="Glyco_hydro_5"/>
</dbReference>
<keyword evidence="2 7" id="KW-0378">Hydrolase</keyword>
<keyword evidence="3" id="KW-0136">Cellulose degradation</keyword>
<protein>
    <submittedName>
        <fullName evidence="11">Endoglucanase</fullName>
    </submittedName>
</protein>
<dbReference type="PANTHER" id="PTHR31297:SF41">
    <property type="entry name" value="ENDOGLUCANASE, PUTATIVE (AFU_ORTHOLOGUE AFUA_5G01830)-RELATED"/>
    <property type="match status" value="1"/>
</dbReference>
<reference evidence="11" key="1">
    <citation type="submission" date="2016-10" db="EMBL/GenBank/DDBJ databases">
        <authorList>
            <person name="de Groot N.N."/>
        </authorList>
    </citation>
    <scope>NUCLEOTIDE SEQUENCE [LARGE SCALE GENOMIC DNA]</scope>
    <source>
        <strain evidence="11">KH2T6</strain>
    </source>
</reference>
<dbReference type="GO" id="GO:0005576">
    <property type="term" value="C:extracellular region"/>
    <property type="evidence" value="ECO:0007669"/>
    <property type="project" value="TreeGrafter"/>
</dbReference>
<dbReference type="GO" id="GO:0009986">
    <property type="term" value="C:cell surface"/>
    <property type="evidence" value="ECO:0007669"/>
    <property type="project" value="TreeGrafter"/>
</dbReference>
<dbReference type="InterPro" id="IPR017853">
    <property type="entry name" value="GH"/>
</dbReference>
<dbReference type="PANTHER" id="PTHR31297">
    <property type="entry name" value="GLUCAN ENDO-1,6-BETA-GLUCOSIDASE B"/>
    <property type="match status" value="1"/>
</dbReference>
<keyword evidence="4" id="KW-0119">Carbohydrate metabolism</keyword>
<dbReference type="SUPFAM" id="SSF51445">
    <property type="entry name" value="(Trans)glycosidases"/>
    <property type="match status" value="1"/>
</dbReference>
<dbReference type="Pfam" id="PF00150">
    <property type="entry name" value="Cellulase"/>
    <property type="match status" value="1"/>
</dbReference>
<evidence type="ECO:0000256" key="1">
    <source>
        <dbReference type="ARBA" id="ARBA00005641"/>
    </source>
</evidence>
<evidence type="ECO:0000256" key="3">
    <source>
        <dbReference type="ARBA" id="ARBA00023001"/>
    </source>
</evidence>